<gene>
    <name evidence="4" type="ORF">DFA_09164</name>
</gene>
<dbReference type="SUPFAM" id="SSF55040">
    <property type="entry name" value="Molybdenum cofactor biosynthesis protein C, MoaC"/>
    <property type="match status" value="1"/>
</dbReference>
<accession>F4Q6V7</accession>
<dbReference type="KEGG" id="dfa:DFA_09164"/>
<reference evidence="5" key="1">
    <citation type="journal article" date="2011" name="Genome Res.">
        <title>Phylogeny-wide analysis of social amoeba genomes highlights ancient origins for complex intercellular communication.</title>
        <authorList>
            <person name="Heidel A.J."/>
            <person name="Lawal H.M."/>
            <person name="Felder M."/>
            <person name="Schilde C."/>
            <person name="Helps N.R."/>
            <person name="Tunggal B."/>
            <person name="Rivero F."/>
            <person name="John U."/>
            <person name="Schleicher M."/>
            <person name="Eichinger L."/>
            <person name="Platzer M."/>
            <person name="Noegel A.A."/>
            <person name="Schaap P."/>
            <person name="Gloeckner G."/>
        </authorList>
    </citation>
    <scope>NUCLEOTIDE SEQUENCE [LARGE SCALE GENOMIC DNA]</scope>
    <source>
        <strain evidence="5">SH3</strain>
    </source>
</reference>
<evidence type="ECO:0000256" key="2">
    <source>
        <dbReference type="ARBA" id="ARBA00023150"/>
    </source>
</evidence>
<keyword evidence="5" id="KW-1185">Reference proteome</keyword>
<dbReference type="GO" id="GO:0006777">
    <property type="term" value="P:Mo-molybdopterin cofactor biosynthetic process"/>
    <property type="evidence" value="ECO:0007669"/>
    <property type="project" value="UniProtKB-KW"/>
</dbReference>
<dbReference type="Pfam" id="PF01967">
    <property type="entry name" value="MoaC"/>
    <property type="match status" value="1"/>
</dbReference>
<comment type="pathway">
    <text evidence="1">Cofactor biosynthesis; molybdopterin biosynthesis.</text>
</comment>
<name>F4Q6V7_CACFS</name>
<protein>
    <recommendedName>
        <fullName evidence="3">Molybdopterin cofactor biosynthesis C (MoaC) domain-containing protein</fullName>
    </recommendedName>
</protein>
<feature type="domain" description="Molybdopterin cofactor biosynthesis C (MoaC)" evidence="3">
    <location>
        <begin position="216"/>
        <end position="273"/>
    </location>
</feature>
<proteinExistence type="predicted"/>
<dbReference type="InterPro" id="IPR036522">
    <property type="entry name" value="MoaC_sf"/>
</dbReference>
<dbReference type="RefSeq" id="XP_004352592.1">
    <property type="nucleotide sequence ID" value="XM_004352540.1"/>
</dbReference>
<evidence type="ECO:0000256" key="1">
    <source>
        <dbReference type="ARBA" id="ARBA00005046"/>
    </source>
</evidence>
<dbReference type="GeneID" id="14868252"/>
<keyword evidence="2" id="KW-0501">Molybdenum cofactor biosynthesis</keyword>
<evidence type="ECO:0000259" key="3">
    <source>
        <dbReference type="Pfam" id="PF01967"/>
    </source>
</evidence>
<evidence type="ECO:0000313" key="5">
    <source>
        <dbReference type="Proteomes" id="UP000007797"/>
    </source>
</evidence>
<dbReference type="InterPro" id="IPR002820">
    <property type="entry name" value="Mopterin_CF_biosynth-C_dom"/>
</dbReference>
<dbReference type="Proteomes" id="UP000007797">
    <property type="component" value="Unassembled WGS sequence"/>
</dbReference>
<dbReference type="Gene3D" id="3.30.70.640">
    <property type="entry name" value="Molybdopterin cofactor biosynthesis C (MoaC) domain"/>
    <property type="match status" value="1"/>
</dbReference>
<sequence length="280" mass="31933">MQPLQDAKTIRLTILPTITNQFPFNNLRKLNIGDIQSRDCNILQFISTLELPLVKLILPLFVRPALPFLAQHASSTIKQSLETIQLEEDSDPLLLQQFPNIKHIIVVCPSFYEIDRDSLFHPKYPFSQSNVQKKDQIFVHYKRQIPRDLRISKCSRNLDDSTSETEQVIYEQSIWSHIKKEFNGIKNYPNNITSIVIDSIDRLYLGALEHLVRSLNRTHVQVDCTVSCSGKTGVEMEALTGASVASLTIYDMCKALSHDIIIKETKLINKLGGKSDINKK</sequence>
<organism evidence="4 5">
    <name type="scientific">Cavenderia fasciculata</name>
    <name type="common">Slime mold</name>
    <name type="synonym">Dictyostelium fasciculatum</name>
    <dbReference type="NCBI Taxonomy" id="261658"/>
    <lineage>
        <taxon>Eukaryota</taxon>
        <taxon>Amoebozoa</taxon>
        <taxon>Evosea</taxon>
        <taxon>Eumycetozoa</taxon>
        <taxon>Dictyostelia</taxon>
        <taxon>Acytosteliales</taxon>
        <taxon>Cavenderiaceae</taxon>
        <taxon>Cavenderia</taxon>
    </lineage>
</organism>
<evidence type="ECO:0000313" key="4">
    <source>
        <dbReference type="EMBL" id="EGG16139.1"/>
    </source>
</evidence>
<dbReference type="UniPathway" id="UPA00344"/>
<dbReference type="AlphaFoldDB" id="F4Q6V7"/>
<dbReference type="STRING" id="1054147.F4Q6V7"/>
<dbReference type="OrthoDB" id="429626at2759"/>
<dbReference type="EMBL" id="GL883024">
    <property type="protein sequence ID" value="EGG16139.1"/>
    <property type="molecule type" value="Genomic_DNA"/>
</dbReference>